<dbReference type="Proteomes" id="UP000324222">
    <property type="component" value="Unassembled WGS sequence"/>
</dbReference>
<dbReference type="AlphaFoldDB" id="A0A5B7FT60"/>
<sequence>MLSLGGAVTIYRRPLGRELSRGGAICSVGRPPCRVLSPCGAVTSSRRPLCHELSRSGAICSVGRPPGHELSSGGAVSCMLLAGGLALSGFKAPLQSTASQCRRLVLASAETGDGEPSPPPARGVAHGQEQLVLVVLLLHYPAEVKDAFVLDVISAQAVQLQREVLVAQQLGHVHGHRRGLLVLP</sequence>
<accession>A0A5B7FT60</accession>
<evidence type="ECO:0000313" key="1">
    <source>
        <dbReference type="EMBL" id="MPC48696.1"/>
    </source>
</evidence>
<name>A0A5B7FT60_PORTR</name>
<reference evidence="1 2" key="1">
    <citation type="submission" date="2019-05" db="EMBL/GenBank/DDBJ databases">
        <title>Another draft genome of Portunus trituberculatus and its Hox gene families provides insights of decapod evolution.</title>
        <authorList>
            <person name="Jeong J.-H."/>
            <person name="Song I."/>
            <person name="Kim S."/>
            <person name="Choi T."/>
            <person name="Kim D."/>
            <person name="Ryu S."/>
            <person name="Kim W."/>
        </authorList>
    </citation>
    <scope>NUCLEOTIDE SEQUENCE [LARGE SCALE GENOMIC DNA]</scope>
    <source>
        <tissue evidence="1">Muscle</tissue>
    </source>
</reference>
<keyword evidence="2" id="KW-1185">Reference proteome</keyword>
<organism evidence="1 2">
    <name type="scientific">Portunus trituberculatus</name>
    <name type="common">Swimming crab</name>
    <name type="synonym">Neptunus trituberculatus</name>
    <dbReference type="NCBI Taxonomy" id="210409"/>
    <lineage>
        <taxon>Eukaryota</taxon>
        <taxon>Metazoa</taxon>
        <taxon>Ecdysozoa</taxon>
        <taxon>Arthropoda</taxon>
        <taxon>Crustacea</taxon>
        <taxon>Multicrustacea</taxon>
        <taxon>Malacostraca</taxon>
        <taxon>Eumalacostraca</taxon>
        <taxon>Eucarida</taxon>
        <taxon>Decapoda</taxon>
        <taxon>Pleocyemata</taxon>
        <taxon>Brachyura</taxon>
        <taxon>Eubrachyura</taxon>
        <taxon>Portunoidea</taxon>
        <taxon>Portunidae</taxon>
        <taxon>Portuninae</taxon>
        <taxon>Portunus</taxon>
    </lineage>
</organism>
<comment type="caution">
    <text evidence="1">The sequence shown here is derived from an EMBL/GenBank/DDBJ whole genome shotgun (WGS) entry which is preliminary data.</text>
</comment>
<protein>
    <submittedName>
        <fullName evidence="1">Uncharacterized protein</fullName>
    </submittedName>
</protein>
<gene>
    <name evidence="1" type="ORF">E2C01_042477</name>
</gene>
<proteinExistence type="predicted"/>
<dbReference type="EMBL" id="VSRR010008418">
    <property type="protein sequence ID" value="MPC48696.1"/>
    <property type="molecule type" value="Genomic_DNA"/>
</dbReference>
<evidence type="ECO:0000313" key="2">
    <source>
        <dbReference type="Proteomes" id="UP000324222"/>
    </source>
</evidence>